<dbReference type="Pfam" id="PF00172">
    <property type="entry name" value="Zn_clus"/>
    <property type="match status" value="1"/>
</dbReference>
<dbReference type="GO" id="GO:0005634">
    <property type="term" value="C:nucleus"/>
    <property type="evidence" value="ECO:0007669"/>
    <property type="project" value="UniProtKB-SubCell"/>
</dbReference>
<keyword evidence="5" id="KW-0238">DNA-binding</keyword>
<comment type="subcellular location">
    <subcellularLocation>
        <location evidence="1">Nucleus</location>
    </subcellularLocation>
</comment>
<dbReference type="InterPro" id="IPR052202">
    <property type="entry name" value="Yeast_MetPath_Reg"/>
</dbReference>
<proteinExistence type="predicted"/>
<dbReference type="GO" id="GO:0006351">
    <property type="term" value="P:DNA-templated transcription"/>
    <property type="evidence" value="ECO:0007669"/>
    <property type="project" value="InterPro"/>
</dbReference>
<feature type="region of interest" description="Disordered" evidence="8">
    <location>
        <begin position="828"/>
        <end position="872"/>
    </location>
</feature>
<dbReference type="SUPFAM" id="SSF57701">
    <property type="entry name" value="Zn2/Cys6 DNA-binding domain"/>
    <property type="match status" value="1"/>
</dbReference>
<dbReference type="EMBL" id="HG316458">
    <property type="protein sequence ID" value="CDF89802.1"/>
    <property type="molecule type" value="Genomic_DNA"/>
</dbReference>
<feature type="compositionally biased region" description="Polar residues" evidence="8">
    <location>
        <begin position="1126"/>
        <end position="1138"/>
    </location>
</feature>
<feature type="region of interest" description="Disordered" evidence="8">
    <location>
        <begin position="1087"/>
        <end position="1138"/>
    </location>
</feature>
<dbReference type="PANTHER" id="PTHR47782:SF12">
    <property type="entry name" value="ZN(II)2CYS6 TRANSCRIPTION FACTOR (EUROFUNG)"/>
    <property type="match status" value="1"/>
</dbReference>
<dbReference type="PROSITE" id="PS00463">
    <property type="entry name" value="ZN2_CY6_FUNGAL_1"/>
    <property type="match status" value="1"/>
</dbReference>
<feature type="region of interest" description="Disordered" evidence="8">
    <location>
        <begin position="160"/>
        <end position="181"/>
    </location>
</feature>
<dbReference type="SMART" id="SM00906">
    <property type="entry name" value="Fungal_trans"/>
    <property type="match status" value="1"/>
</dbReference>
<dbReference type="GO" id="GO:0000981">
    <property type="term" value="F:DNA-binding transcription factor activity, RNA polymerase II-specific"/>
    <property type="evidence" value="ECO:0007669"/>
    <property type="project" value="InterPro"/>
</dbReference>
<evidence type="ECO:0000256" key="1">
    <source>
        <dbReference type="ARBA" id="ARBA00004123"/>
    </source>
</evidence>
<evidence type="ECO:0000256" key="3">
    <source>
        <dbReference type="ARBA" id="ARBA00022833"/>
    </source>
</evidence>
<feature type="compositionally biased region" description="Low complexity" evidence="8">
    <location>
        <begin position="163"/>
        <end position="174"/>
    </location>
</feature>
<dbReference type="Gene3D" id="4.10.240.10">
    <property type="entry name" value="Zn(2)-C6 fungal-type DNA-binding domain"/>
    <property type="match status" value="1"/>
</dbReference>
<evidence type="ECO:0000256" key="2">
    <source>
        <dbReference type="ARBA" id="ARBA00022723"/>
    </source>
</evidence>
<name>A0A8J2X8U0_ZYGB2</name>
<keyword evidence="2" id="KW-0479">Metal-binding</keyword>
<accession>A0A8J2X8U0</accession>
<dbReference type="CDD" id="cd00067">
    <property type="entry name" value="GAL4"/>
    <property type="match status" value="1"/>
</dbReference>
<dbReference type="GO" id="GO:0045944">
    <property type="term" value="P:positive regulation of transcription by RNA polymerase II"/>
    <property type="evidence" value="ECO:0007669"/>
    <property type="project" value="TreeGrafter"/>
</dbReference>
<evidence type="ECO:0000256" key="4">
    <source>
        <dbReference type="ARBA" id="ARBA00023015"/>
    </source>
</evidence>
<dbReference type="OrthoDB" id="2399539at2759"/>
<feature type="region of interest" description="Disordered" evidence="8">
    <location>
        <begin position="79"/>
        <end position="124"/>
    </location>
</feature>
<feature type="region of interest" description="Disordered" evidence="8">
    <location>
        <begin position="972"/>
        <end position="1007"/>
    </location>
</feature>
<dbReference type="CDD" id="cd12148">
    <property type="entry name" value="fungal_TF_MHR"/>
    <property type="match status" value="1"/>
</dbReference>
<gene>
    <name evidence="10" type="ORF">BN860_02036g</name>
</gene>
<keyword evidence="11" id="KW-1185">Reference proteome</keyword>
<evidence type="ECO:0000313" key="10">
    <source>
        <dbReference type="EMBL" id="CDF89802.1"/>
    </source>
</evidence>
<keyword evidence="6" id="KW-0804">Transcription</keyword>
<feature type="compositionally biased region" description="Polar residues" evidence="8">
    <location>
        <begin position="1088"/>
        <end position="1099"/>
    </location>
</feature>
<evidence type="ECO:0000256" key="7">
    <source>
        <dbReference type="ARBA" id="ARBA00023242"/>
    </source>
</evidence>
<dbReference type="AlphaFoldDB" id="A0A8J2X8U0"/>
<protein>
    <submittedName>
        <fullName evidence="10">ZYBA0S05-02036g1_1</fullName>
    </submittedName>
</protein>
<sequence length="1196" mass="132789">MGRPKKEVSQGNLERFNKELEMAGTHTELLLRDKKGRSRSCLLCKRRKQRCDHKQPSCTTCLKAAVKCVQPVRYNMPTGDTEGTPSPLPGAYSGSNTSNVAQTPKAQKNGIISPDSGATSNVTSRATSRAASGVASGSVVNVNSEAASGASIGAMNGGASMPSSLSSGHSTAASPELRSPSLNSSTFNLYPADLGVLNKPLCGQGAKLNPAYTLSLERRVKYLESLLDTSVETLSNPTNSDKNANILPLPNTGIKDKFLPLKKPATNHGDSPLSIAANLAGPNQSTILPSLASDSLDSVEFLKCIFAKYNLREFLDYDPAFRFEEEVSRSLLETFFCRLQFKYPLLDEDEIYTFHDDYIHSNIYSYSENGFHFACGRLWLVFSISACLSMTTGKYKGEPPVRYFSRAIRHITRCGENLTHVQQVELLTLLVLYILRTDRDSLVLYDIIRDAMIICRDKLHLNVWRPEDPMAHKNLRLFWCVYLLERMICVAVGRPYAIAESEIDLPLFDEVSFNTRTMNDPKRQHKGVHFINQSLRLRRIESHFVEKLQILPESQNKKQALSEQLPLVQKFFHELEVWRANCSKSNVRNFENETLKLYYYRSVRLLIQPYLEFLEPEDRLFRECQAAAGQICQLFKIFHQKTMTGHSTPAAHTVFIAGVTLIYCMWLARNNNDQKRKNLGDESKHTRPLVSASLFSTMDDLRACSVCLYVMTERSSFARIFRDTFDQLMNATVGNLIERCGPNSSELIYISSLAEGTTDTNKGEGSNARGIEQSEGGMPPATRRIYGTRQAEVLAGFVENSQVDLEKQKELKKKQGVLEQKSVPESLSHFLINRSDKSSSQESSSQEITESESTEKTATAKKRRGSRCDNDSLASDENQYIVKKPTHSKEYDWKVFQHQALLQQHNAQQNLQAYLSSLNGNNKAEQSLDGIKTCINDIEKRFAHTIGPSNGYILSEIKNAGNNTNPVDFGRLTGPVGPPGAPGAPGSSGLSGPPGPQNSALPPMLNPEQNYRVLGANSTREGFAISTSKPVAKLLARKEPENSATILNANILLSNGAQDMIKDISTWTTDSVAHLMNDNNYKRDASYEDSNNAVQTQSSEAHRFPENFHSSTKEISSSGSKKRSMEPTTSYPQSTSLGFLPVSNNGSIPVTSAADADQIKLSVDPEFQSVKLPPPTAKDFVVEEFWTVNDDYGFLT</sequence>
<dbReference type="InterPro" id="IPR001138">
    <property type="entry name" value="Zn2Cys6_DnaBD"/>
</dbReference>
<evidence type="ECO:0000313" key="11">
    <source>
        <dbReference type="Proteomes" id="UP000019375"/>
    </source>
</evidence>
<evidence type="ECO:0000256" key="6">
    <source>
        <dbReference type="ARBA" id="ARBA00023163"/>
    </source>
</evidence>
<keyword evidence="3" id="KW-0862">Zinc</keyword>
<dbReference type="GO" id="GO:0043565">
    <property type="term" value="F:sequence-specific DNA binding"/>
    <property type="evidence" value="ECO:0007669"/>
    <property type="project" value="TreeGrafter"/>
</dbReference>
<dbReference type="PROSITE" id="PS50048">
    <property type="entry name" value="ZN2_CY6_FUNGAL_2"/>
    <property type="match status" value="1"/>
</dbReference>
<dbReference type="SMART" id="SM00066">
    <property type="entry name" value="GAL4"/>
    <property type="match status" value="1"/>
</dbReference>
<evidence type="ECO:0000256" key="8">
    <source>
        <dbReference type="SAM" id="MobiDB-lite"/>
    </source>
</evidence>
<dbReference type="Pfam" id="PF04082">
    <property type="entry name" value="Fungal_trans"/>
    <property type="match status" value="1"/>
</dbReference>
<feature type="region of interest" description="Disordered" evidence="8">
    <location>
        <begin position="757"/>
        <end position="782"/>
    </location>
</feature>
<dbReference type="GO" id="GO:0008270">
    <property type="term" value="F:zinc ion binding"/>
    <property type="evidence" value="ECO:0007669"/>
    <property type="project" value="InterPro"/>
</dbReference>
<keyword evidence="4" id="KW-0805">Transcription regulation</keyword>
<dbReference type="InterPro" id="IPR036864">
    <property type="entry name" value="Zn2-C6_fun-type_DNA-bd_sf"/>
</dbReference>
<feature type="domain" description="Zn(2)-C6 fungal-type" evidence="9">
    <location>
        <begin position="40"/>
        <end position="70"/>
    </location>
</feature>
<dbReference type="PANTHER" id="PTHR47782">
    <property type="entry name" value="ZN(II)2CYS6 TRANSCRIPTION FACTOR (EUROFUNG)-RELATED"/>
    <property type="match status" value="1"/>
</dbReference>
<reference evidence="11" key="1">
    <citation type="journal article" date="2013" name="Genome Announc.">
        <title>Genome sequence of the food spoilage yeast Zygosaccharomyces bailii CLIB 213(T).</title>
        <authorList>
            <person name="Galeote V."/>
            <person name="Bigey F."/>
            <person name="Devillers H."/>
            <person name="Neuveglise C."/>
            <person name="Dequin S."/>
        </authorList>
    </citation>
    <scope>NUCLEOTIDE SEQUENCE [LARGE SCALE GENOMIC DNA]</scope>
    <source>
        <strain evidence="11">CLIB 213 / ATCC 58445 / CBS 680 / CCRC 21525 / NBRC 1098 / NCYC 1416 / NRRL Y-2227</strain>
    </source>
</reference>
<evidence type="ECO:0000256" key="5">
    <source>
        <dbReference type="ARBA" id="ARBA00023125"/>
    </source>
</evidence>
<keyword evidence="7" id="KW-0539">Nucleus</keyword>
<evidence type="ECO:0000259" key="9">
    <source>
        <dbReference type="PROSITE" id="PS50048"/>
    </source>
</evidence>
<organism evidence="10 11">
    <name type="scientific">Zygosaccharomyces bailii (strain CLIB 213 / ATCC 58445 / CBS 680 / BCRC 21525 / NBRC 1098 / NCYC 1416 / NRRL Y-2227)</name>
    <dbReference type="NCBI Taxonomy" id="1333698"/>
    <lineage>
        <taxon>Eukaryota</taxon>
        <taxon>Fungi</taxon>
        <taxon>Dikarya</taxon>
        <taxon>Ascomycota</taxon>
        <taxon>Saccharomycotina</taxon>
        <taxon>Saccharomycetes</taxon>
        <taxon>Saccharomycetales</taxon>
        <taxon>Saccharomycetaceae</taxon>
        <taxon>Zygosaccharomyces</taxon>
    </lineage>
</organism>
<dbReference type="Proteomes" id="UP000019375">
    <property type="component" value="Unassembled WGS sequence"/>
</dbReference>
<feature type="compositionally biased region" description="Polar residues" evidence="8">
    <location>
        <begin position="93"/>
        <end position="106"/>
    </location>
</feature>
<dbReference type="InterPro" id="IPR007219">
    <property type="entry name" value="XnlR_reg_dom"/>
</dbReference>